<keyword evidence="2" id="KW-0472">Membrane</keyword>
<organism evidence="4 5">
    <name type="scientific">Crocuta crocuta</name>
    <name type="common">Spotted hyena</name>
    <dbReference type="NCBI Taxonomy" id="9678"/>
    <lineage>
        <taxon>Eukaryota</taxon>
        <taxon>Metazoa</taxon>
        <taxon>Chordata</taxon>
        <taxon>Craniata</taxon>
        <taxon>Vertebrata</taxon>
        <taxon>Euteleostomi</taxon>
        <taxon>Mammalia</taxon>
        <taxon>Eutheria</taxon>
        <taxon>Laurasiatheria</taxon>
        <taxon>Carnivora</taxon>
        <taxon>Feliformia</taxon>
        <taxon>Hyaenidae</taxon>
        <taxon>Crocuta</taxon>
    </lineage>
</organism>
<feature type="transmembrane region" description="Helical" evidence="2">
    <location>
        <begin position="363"/>
        <end position="383"/>
    </location>
</feature>
<proteinExistence type="predicted"/>
<evidence type="ECO:0000256" key="1">
    <source>
        <dbReference type="ARBA" id="ARBA00004328"/>
    </source>
</evidence>
<dbReference type="EMBL" id="VOAJ01003105">
    <property type="protein sequence ID" value="KAF0880730.1"/>
    <property type="molecule type" value="Genomic_DNA"/>
</dbReference>
<dbReference type="GO" id="GO:0005198">
    <property type="term" value="F:structural molecule activity"/>
    <property type="evidence" value="ECO:0007669"/>
    <property type="project" value="InterPro"/>
</dbReference>
<reference evidence="4 5" key="1">
    <citation type="submission" date="2019-11" db="EMBL/GenBank/DDBJ databases">
        <authorList>
            <person name="Yang C."/>
            <person name="Li F."/>
        </authorList>
    </citation>
    <scope>NUCLEOTIDE SEQUENCE [LARGE SCALE GENOMIC DNA]</scope>
    <source>
        <strain evidence="4">KB4526</strain>
        <tissue evidence="4">Muscle</tissue>
    </source>
</reference>
<dbReference type="Pfam" id="PF00517">
    <property type="entry name" value="GP41"/>
    <property type="match status" value="1"/>
</dbReference>
<comment type="subcellular location">
    <subcellularLocation>
        <location evidence="1">Virion</location>
    </subcellularLocation>
</comment>
<evidence type="ECO:0000313" key="5">
    <source>
        <dbReference type="Proteomes" id="UP000475037"/>
    </source>
</evidence>
<dbReference type="InterPro" id="IPR051255">
    <property type="entry name" value="Retroviral_env_glycoprotein"/>
</dbReference>
<keyword evidence="2" id="KW-1133">Transmembrane helix</keyword>
<feature type="domain" description="Retroviral envelope protein GP41-like" evidence="3">
    <location>
        <begin position="384"/>
        <end position="503"/>
    </location>
</feature>
<keyword evidence="5" id="KW-1185">Reference proteome</keyword>
<feature type="non-terminal residue" evidence="4">
    <location>
        <position position="522"/>
    </location>
</feature>
<dbReference type="InterPro" id="IPR000328">
    <property type="entry name" value="GP41-like"/>
</dbReference>
<evidence type="ECO:0000313" key="4">
    <source>
        <dbReference type="EMBL" id="KAF0880730.1"/>
    </source>
</evidence>
<dbReference type="AlphaFoldDB" id="A0A6G1AYM8"/>
<feature type="non-terminal residue" evidence="4">
    <location>
        <position position="1"/>
    </location>
</feature>
<name>A0A6G1AYM8_CROCR</name>
<evidence type="ECO:0000256" key="2">
    <source>
        <dbReference type="SAM" id="Phobius"/>
    </source>
</evidence>
<comment type="caution">
    <text evidence="4">The sequence shown here is derived from an EMBL/GenBank/DDBJ whole genome shotgun (WGS) entry which is preliminary data.</text>
</comment>
<dbReference type="PANTHER" id="PTHR34313">
    <property type="entry name" value="ENDOGENOUS RETROVIRUS GROUP K MEMBER 113 ENV POLYPROTEIN-RELATED"/>
    <property type="match status" value="1"/>
</dbReference>
<gene>
    <name evidence="4" type="primary">Hervk</name>
    <name evidence="4" type="ORF">FOF47_R05271</name>
</gene>
<dbReference type="Proteomes" id="UP000475037">
    <property type="component" value="Unassembled WGS sequence"/>
</dbReference>
<keyword evidence="2" id="KW-0812">Transmembrane</keyword>
<sequence length="522" mass="58623">WGQLKTLTDEAITLVETQGNSVTPATLFVALLALLSSQASSGYALKQQYWTYIPNPPMLRPVTWDNEPISVFTNNPDLLGGSSDEFLRPQINPDFSYVGKSSSPPICFSYGQSLKGCLPVSHKGLLTDSPTEVKGRREFWSIFMLTPGSRDPVTDDKQSIPKKFSRCNKPPPFQTHPNDNSNGNVWTLIDVNKGYPRWHSLKSLPKYSWSDTLIPKPLSVNRWHTNGWVPPMLTTTIDGNLFKQTDIWQLVAAMRHIILTRPYGPTYYAVTACVQAPYALLYSSMTHGKFAIESKKDQSYYITCTGCVLTNCISSDNGIKFLMILRQPPYVMLPVELNIPWYDDYGLQVLQEINYALIRPKRFIGALILGITALIAIIGSVAASTVSLVQDIHTAQHVDQLTRNVSFALATQEIIDRKLDTKLNALEEAVLFIGNELSFLKSRLALRCHKEYSWICVTPLQHNDTTHTWENIQNHLLGIWNHSNFSIDVQTLHEQIQAINASSTFVSPSQVATSFLQGLQNF</sequence>
<accession>A0A6G1AYM8</accession>
<evidence type="ECO:0000259" key="3">
    <source>
        <dbReference type="Pfam" id="PF00517"/>
    </source>
</evidence>
<protein>
    <submittedName>
        <fullName evidence="4">EN113 protein</fullName>
    </submittedName>
</protein>
<dbReference type="PANTHER" id="PTHR34313:SF2">
    <property type="entry name" value="ENDOGENOUS RETROVIRUS GROUP K MEMBER 21 ENV POLYPROTEIN-LIKE"/>
    <property type="match status" value="1"/>
</dbReference>